<dbReference type="SMART" id="SM00421">
    <property type="entry name" value="HTH_LUXR"/>
    <property type="match status" value="1"/>
</dbReference>
<dbReference type="SUPFAM" id="SSF52540">
    <property type="entry name" value="P-loop containing nucleoside triphosphate hydrolases"/>
    <property type="match status" value="1"/>
</dbReference>
<evidence type="ECO:0000313" key="2">
    <source>
        <dbReference type="EMBL" id="NGO12182.1"/>
    </source>
</evidence>
<comment type="caution">
    <text evidence="2">The sequence shown here is derived from an EMBL/GenBank/DDBJ whole genome shotgun (WGS) entry which is preliminary data.</text>
</comment>
<dbReference type="InterPro" id="IPR041664">
    <property type="entry name" value="AAA_16"/>
</dbReference>
<reference evidence="2 3" key="1">
    <citation type="submission" date="2020-02" db="EMBL/GenBank/DDBJ databases">
        <title>Whole-genome analyses of novel actinobacteria.</title>
        <authorList>
            <person name="Sahin N."/>
            <person name="Gencbay T."/>
        </authorList>
    </citation>
    <scope>NUCLEOTIDE SEQUENCE [LARGE SCALE GENOMIC DNA]</scope>
    <source>
        <strain evidence="2 3">HC44</strain>
    </source>
</reference>
<dbReference type="InterPro" id="IPR036388">
    <property type="entry name" value="WH-like_DNA-bd_sf"/>
</dbReference>
<feature type="domain" description="HTH luxR-type" evidence="1">
    <location>
        <begin position="847"/>
        <end position="908"/>
    </location>
</feature>
<dbReference type="RefSeq" id="WP_165264576.1">
    <property type="nucleotide sequence ID" value="NZ_JAAKZY010000130.1"/>
</dbReference>
<dbReference type="CDD" id="cd06170">
    <property type="entry name" value="LuxR_C_like"/>
    <property type="match status" value="1"/>
</dbReference>
<dbReference type="AlphaFoldDB" id="A0A6G4VDI1"/>
<dbReference type="InterPro" id="IPR016032">
    <property type="entry name" value="Sig_transdc_resp-reg_C-effctor"/>
</dbReference>
<protein>
    <submittedName>
        <fullName evidence="2">Helix-turn-helix domain-containing protein</fullName>
    </submittedName>
</protein>
<sequence>MARDRASLQGRDRELATLRAALATETGRLVVVRGPAGIGRSALLDAMGRILRSDGVHVLPVRFRAGADGRGDDAFGIAPMVRTVRDRFEHFDEVGLADSLSTVVRLSDAEGPEAGGWVPHMVAELGVLFDRIGRQERTAILVDDAHAVAEPAPLLASARRSGCLVLATCEETAEHSPGLAELLTAADQVITLGPLADDHAESLVRRAAGRRLDEAVPAALRTALGPLFTNPGTVLGTLADLRERGRLAVVRGWLCLRVPSEPIELPAGHHLLRRVACLGAPASRLLSSVAVWDGFGVDDLPLLAEALGADLADCGRALDQLIDAGVLVADPAGRVRCRCPALAASAAGRSGIASGVRLHASIAERLLARHRQGDGVDPGVLADHIARSGTALALDEDTVAWLLDLARAATREQPERTAPWCAAMLRRLPPRGPEYAEVLTCLLALVILSGQYELLREVLTRYAEQGCAPVSLAGIRLAACLVTLHTGRPPAEEAVRSLLDEEVPEAERIRFSEWWFGGRLAPADGTPVPHEPIRWSDVDQLISAEEIVLLRTALYGDPDDCVRGWRRAGRAVPSRELDRLCEAASMIDMATVAQIVLGRRYRVPETGVLGAYRRVVRGYAGGDWSQAMSAVREMELSASRDTLVHHPARLFAAEICAARGEFRQATQWLADAAPVPRLAALRTWVEIGLLNRMGEDRRAVRLARQTCRRLRLAGVRVELDLLLIRGVRIAAFVDDHEAAEALLEEIEHVHREGAMTHTRENVFMARALVNRDVAHAQAAADLARGRGDRPSLMESALVVARFAEDPRPWLREAHELAAQCGASALLERVRAVTRERGVPAPRARGQREAPADSERRIIELILDGLTNRQIALHLQVSEKTVEYYLTRLFARTGCRSRVELAAASLAGRLASARTS</sequence>
<dbReference type="Pfam" id="PF00196">
    <property type="entry name" value="GerE"/>
    <property type="match status" value="1"/>
</dbReference>
<dbReference type="GO" id="GO:0006355">
    <property type="term" value="P:regulation of DNA-templated transcription"/>
    <property type="evidence" value="ECO:0007669"/>
    <property type="project" value="InterPro"/>
</dbReference>
<dbReference type="PROSITE" id="PS50043">
    <property type="entry name" value="HTH_LUXR_2"/>
    <property type="match status" value="1"/>
</dbReference>
<gene>
    <name evidence="2" type="ORF">G5C60_32400</name>
</gene>
<evidence type="ECO:0000313" key="3">
    <source>
        <dbReference type="Proteomes" id="UP000472335"/>
    </source>
</evidence>
<dbReference type="PROSITE" id="PS00622">
    <property type="entry name" value="HTH_LUXR_1"/>
    <property type="match status" value="1"/>
</dbReference>
<organism evidence="2 3">
    <name type="scientific">Streptomyces scabichelini</name>
    <dbReference type="NCBI Taxonomy" id="2711217"/>
    <lineage>
        <taxon>Bacteria</taxon>
        <taxon>Bacillati</taxon>
        <taxon>Actinomycetota</taxon>
        <taxon>Actinomycetes</taxon>
        <taxon>Kitasatosporales</taxon>
        <taxon>Streptomycetaceae</taxon>
        <taxon>Streptomyces</taxon>
    </lineage>
</organism>
<dbReference type="Gene3D" id="3.40.50.300">
    <property type="entry name" value="P-loop containing nucleotide triphosphate hydrolases"/>
    <property type="match status" value="1"/>
</dbReference>
<dbReference type="Gene3D" id="1.10.10.10">
    <property type="entry name" value="Winged helix-like DNA-binding domain superfamily/Winged helix DNA-binding domain"/>
    <property type="match status" value="1"/>
</dbReference>
<proteinExistence type="predicted"/>
<dbReference type="Pfam" id="PF13191">
    <property type="entry name" value="AAA_16"/>
    <property type="match status" value="1"/>
</dbReference>
<dbReference type="EMBL" id="JAAKZY010000130">
    <property type="protein sequence ID" value="NGO12182.1"/>
    <property type="molecule type" value="Genomic_DNA"/>
</dbReference>
<dbReference type="GO" id="GO:0003677">
    <property type="term" value="F:DNA binding"/>
    <property type="evidence" value="ECO:0007669"/>
    <property type="project" value="InterPro"/>
</dbReference>
<dbReference type="Proteomes" id="UP000472335">
    <property type="component" value="Unassembled WGS sequence"/>
</dbReference>
<dbReference type="PRINTS" id="PR00038">
    <property type="entry name" value="HTHLUXR"/>
</dbReference>
<accession>A0A6G4VDI1</accession>
<evidence type="ECO:0000259" key="1">
    <source>
        <dbReference type="PROSITE" id="PS50043"/>
    </source>
</evidence>
<name>A0A6G4VDI1_9ACTN</name>
<dbReference type="InterPro" id="IPR000792">
    <property type="entry name" value="Tscrpt_reg_LuxR_C"/>
</dbReference>
<dbReference type="InterPro" id="IPR027417">
    <property type="entry name" value="P-loop_NTPase"/>
</dbReference>
<dbReference type="SUPFAM" id="SSF46894">
    <property type="entry name" value="C-terminal effector domain of the bipartite response regulators"/>
    <property type="match status" value="1"/>
</dbReference>
<keyword evidence="3" id="KW-1185">Reference proteome</keyword>